<evidence type="ECO:0008006" key="4">
    <source>
        <dbReference type="Google" id="ProtNLM"/>
    </source>
</evidence>
<dbReference type="RefSeq" id="XP_008082510.1">
    <property type="nucleotide sequence ID" value="XM_008084319.1"/>
</dbReference>
<gene>
    <name evidence="2" type="ORF">GLAREA_04066</name>
</gene>
<sequence length="173" mass="19180">MSTQNSALKSPTKRGREDEESGPSQKPSRNISWNQDVSQGQSSVGAESQSLFSAEQPTNRIITGEGTPVSIQEATLWFGRNNTKYWDTFKEKDGPLSLICPFGPMDGGSCGPGLKHNESYTCEHEDHMLIHVESAHACKVYAIPGLEPYKCNDCGRECMIDVTLRRHLFCKGR</sequence>
<keyword evidence="3" id="KW-1185">Reference proteome</keyword>
<organism evidence="2 3">
    <name type="scientific">Glarea lozoyensis (strain ATCC 20868 / MF5171)</name>
    <dbReference type="NCBI Taxonomy" id="1116229"/>
    <lineage>
        <taxon>Eukaryota</taxon>
        <taxon>Fungi</taxon>
        <taxon>Dikarya</taxon>
        <taxon>Ascomycota</taxon>
        <taxon>Pezizomycotina</taxon>
        <taxon>Leotiomycetes</taxon>
        <taxon>Helotiales</taxon>
        <taxon>Helotiaceae</taxon>
        <taxon>Glarea</taxon>
    </lineage>
</organism>
<reference evidence="2 3" key="1">
    <citation type="journal article" date="2013" name="BMC Genomics">
        <title>Genomics-driven discovery of the pneumocandin biosynthetic gene cluster in the fungus Glarea lozoyensis.</title>
        <authorList>
            <person name="Chen L."/>
            <person name="Yue Q."/>
            <person name="Zhang X."/>
            <person name="Xiang M."/>
            <person name="Wang C."/>
            <person name="Li S."/>
            <person name="Che Y."/>
            <person name="Ortiz-Lopez F.J."/>
            <person name="Bills G.F."/>
            <person name="Liu X."/>
            <person name="An Z."/>
        </authorList>
    </citation>
    <scope>NUCLEOTIDE SEQUENCE [LARGE SCALE GENOMIC DNA]</scope>
    <source>
        <strain evidence="3">ATCC 20868 / MF5171</strain>
    </source>
</reference>
<dbReference type="Proteomes" id="UP000016922">
    <property type="component" value="Unassembled WGS sequence"/>
</dbReference>
<feature type="compositionally biased region" description="Polar residues" evidence="1">
    <location>
        <begin position="22"/>
        <end position="52"/>
    </location>
</feature>
<dbReference type="KEGG" id="glz:GLAREA_04066"/>
<proteinExistence type="predicted"/>
<dbReference type="HOGENOM" id="CLU_1547738_0_0_1"/>
<accession>S3D1Q5</accession>
<dbReference type="AlphaFoldDB" id="S3D1Q5"/>
<evidence type="ECO:0000256" key="1">
    <source>
        <dbReference type="SAM" id="MobiDB-lite"/>
    </source>
</evidence>
<feature type="region of interest" description="Disordered" evidence="1">
    <location>
        <begin position="1"/>
        <end position="52"/>
    </location>
</feature>
<protein>
    <recommendedName>
        <fullName evidence="4">C2H2-type domain-containing protein</fullName>
    </recommendedName>
</protein>
<evidence type="ECO:0000313" key="2">
    <source>
        <dbReference type="EMBL" id="EPE31099.1"/>
    </source>
</evidence>
<name>S3D1Q5_GLAL2</name>
<dbReference type="EMBL" id="KE145363">
    <property type="protein sequence ID" value="EPE31099.1"/>
    <property type="molecule type" value="Genomic_DNA"/>
</dbReference>
<evidence type="ECO:0000313" key="3">
    <source>
        <dbReference type="Proteomes" id="UP000016922"/>
    </source>
</evidence>
<dbReference type="GeneID" id="19463121"/>